<dbReference type="PANTHER" id="PTHR12741">
    <property type="entry name" value="LYST-INTERACTING PROTEIN LIP5 DOPAMINE RESPONSIVE PROTEIN DRG-1"/>
    <property type="match status" value="1"/>
</dbReference>
<dbReference type="Pfam" id="PF14288">
    <property type="entry name" value="FKS1_dom1"/>
    <property type="match status" value="1"/>
</dbReference>
<evidence type="ECO:0000256" key="15">
    <source>
        <dbReference type="SAM" id="Phobius"/>
    </source>
</evidence>
<evidence type="ECO:0000313" key="18">
    <source>
        <dbReference type="Proteomes" id="UP000326396"/>
    </source>
</evidence>
<evidence type="ECO:0000256" key="2">
    <source>
        <dbReference type="ARBA" id="ARBA00009040"/>
    </source>
</evidence>
<keyword evidence="5" id="KW-0328">Glycosyltransferase</keyword>
<evidence type="ECO:0000256" key="4">
    <source>
        <dbReference type="ARBA" id="ARBA00022475"/>
    </source>
</evidence>
<evidence type="ECO:0000256" key="6">
    <source>
        <dbReference type="ARBA" id="ARBA00022679"/>
    </source>
</evidence>
<evidence type="ECO:0000256" key="1">
    <source>
        <dbReference type="ARBA" id="ARBA00004651"/>
    </source>
</evidence>
<name>A0A5N6P8X0_9ASTR</name>
<evidence type="ECO:0000256" key="13">
    <source>
        <dbReference type="ARBA" id="ARBA00047777"/>
    </source>
</evidence>
<dbReference type="InterPro" id="IPR003440">
    <property type="entry name" value="Glyco_trans_48_dom"/>
</dbReference>
<feature type="transmembrane region" description="Helical" evidence="15">
    <location>
        <begin position="599"/>
        <end position="625"/>
    </location>
</feature>
<dbReference type="EC" id="2.4.1.34" evidence="3"/>
<dbReference type="Gene3D" id="1.25.40.270">
    <property type="entry name" value="Vacuolar protein sorting-associated protein vta1"/>
    <property type="match status" value="1"/>
</dbReference>
<keyword evidence="4" id="KW-1003">Cell membrane</keyword>
<feature type="transmembrane region" description="Helical" evidence="15">
    <location>
        <begin position="1775"/>
        <end position="1791"/>
    </location>
</feature>
<protein>
    <recommendedName>
        <fullName evidence="12">1,3-beta-glucan synthase</fullName>
        <ecNumber evidence="3">2.4.1.34</ecNumber>
    </recommendedName>
    <alternativeName>
        <fullName evidence="12">1,3-beta-glucan synthase</fullName>
    </alternativeName>
</protein>
<dbReference type="InterPro" id="IPR058851">
    <property type="entry name" value="CALS1_helical"/>
</dbReference>
<dbReference type="Pfam" id="PF25968">
    <property type="entry name" value="CALS1"/>
    <property type="match status" value="1"/>
</dbReference>
<keyword evidence="11" id="KW-0961">Cell wall biogenesis/degradation</keyword>
<feature type="domain" description="1,3-beta-glucan synthase component FKS1-like" evidence="16">
    <location>
        <begin position="337"/>
        <end position="454"/>
    </location>
</feature>
<evidence type="ECO:0000256" key="14">
    <source>
        <dbReference type="SAM" id="MobiDB-lite"/>
    </source>
</evidence>
<feature type="transmembrane region" description="Helical" evidence="15">
    <location>
        <begin position="1581"/>
        <end position="1604"/>
    </location>
</feature>
<evidence type="ECO:0000313" key="17">
    <source>
        <dbReference type="EMBL" id="KAD5961695.1"/>
    </source>
</evidence>
<feature type="transmembrane region" description="Helical" evidence="15">
    <location>
        <begin position="734"/>
        <end position="750"/>
    </location>
</feature>
<comment type="similarity">
    <text evidence="2">Belongs to the glycosyltransferase 48 family.</text>
</comment>
<keyword evidence="6" id="KW-0808">Transferase</keyword>
<gene>
    <name evidence="17" type="ORF">E3N88_13168</name>
</gene>
<evidence type="ECO:0000256" key="10">
    <source>
        <dbReference type="ARBA" id="ARBA00023136"/>
    </source>
</evidence>
<evidence type="ECO:0000256" key="12">
    <source>
        <dbReference type="ARBA" id="ARBA00032165"/>
    </source>
</evidence>
<evidence type="ECO:0000256" key="7">
    <source>
        <dbReference type="ARBA" id="ARBA00022692"/>
    </source>
</evidence>
<dbReference type="GO" id="GO:0071555">
    <property type="term" value="P:cell wall organization"/>
    <property type="evidence" value="ECO:0007669"/>
    <property type="project" value="UniProtKB-KW"/>
</dbReference>
<keyword evidence="8" id="KW-0133">Cell shape</keyword>
<reference evidence="17 18" key="1">
    <citation type="submission" date="2019-05" db="EMBL/GenBank/DDBJ databases">
        <title>Mikania micrantha, genome provides insights into the molecular mechanism of rapid growth.</title>
        <authorList>
            <person name="Liu B."/>
        </authorList>
    </citation>
    <scope>NUCLEOTIDE SEQUENCE [LARGE SCALE GENOMIC DNA]</scope>
    <source>
        <strain evidence="17">NLD-2019</strain>
        <tissue evidence="17">Leaf</tissue>
    </source>
</reference>
<proteinExistence type="inferred from homology"/>
<evidence type="ECO:0000259" key="16">
    <source>
        <dbReference type="SMART" id="SM01205"/>
    </source>
</evidence>
<dbReference type="GO" id="GO:0006075">
    <property type="term" value="P:(1-&gt;3)-beta-D-glucan biosynthetic process"/>
    <property type="evidence" value="ECO:0007669"/>
    <property type="project" value="InterPro"/>
</dbReference>
<organism evidence="17 18">
    <name type="scientific">Mikania micrantha</name>
    <name type="common">bitter vine</name>
    <dbReference type="NCBI Taxonomy" id="192012"/>
    <lineage>
        <taxon>Eukaryota</taxon>
        <taxon>Viridiplantae</taxon>
        <taxon>Streptophyta</taxon>
        <taxon>Embryophyta</taxon>
        <taxon>Tracheophyta</taxon>
        <taxon>Spermatophyta</taxon>
        <taxon>Magnoliopsida</taxon>
        <taxon>eudicotyledons</taxon>
        <taxon>Gunneridae</taxon>
        <taxon>Pentapetalae</taxon>
        <taxon>asterids</taxon>
        <taxon>campanulids</taxon>
        <taxon>Asterales</taxon>
        <taxon>Asteraceae</taxon>
        <taxon>Asteroideae</taxon>
        <taxon>Heliantheae alliance</taxon>
        <taxon>Eupatorieae</taxon>
        <taxon>Mikania</taxon>
    </lineage>
</organism>
<keyword evidence="7 15" id="KW-0812">Transmembrane</keyword>
<feature type="transmembrane region" description="Helical" evidence="15">
    <location>
        <begin position="1749"/>
        <end position="1768"/>
    </location>
</feature>
<dbReference type="PANTHER" id="PTHR12741:SF48">
    <property type="entry name" value="1,3-BETA-GLUCAN SYNTHASE COMPONENT FKS1-RELATED"/>
    <property type="match status" value="1"/>
</dbReference>
<feature type="region of interest" description="Disordered" evidence="14">
    <location>
        <begin position="1"/>
        <end position="42"/>
    </location>
</feature>
<evidence type="ECO:0000256" key="11">
    <source>
        <dbReference type="ARBA" id="ARBA00023316"/>
    </source>
</evidence>
<dbReference type="GO" id="GO:0003843">
    <property type="term" value="F:1,3-beta-D-glucan synthase activity"/>
    <property type="evidence" value="ECO:0007669"/>
    <property type="project" value="UniProtKB-EC"/>
</dbReference>
<feature type="transmembrane region" description="Helical" evidence="15">
    <location>
        <begin position="1803"/>
        <end position="1821"/>
    </location>
</feature>
<feature type="transmembrane region" description="Helical" evidence="15">
    <location>
        <begin position="575"/>
        <end position="593"/>
    </location>
</feature>
<feature type="transmembrane region" description="Helical" evidence="15">
    <location>
        <begin position="543"/>
        <end position="563"/>
    </location>
</feature>
<sequence>MTSSGGGSSSWDDFFPPLTEEPPLLPPPPLPPALQTPPRRMLRKQTAGNIVEPVMDSEVVPLSLVEIAPILRVANEVESSNLRVAYLCRFYAFEKSHKLDPTSSEFKTSLIQRLERENDPSLISRVKKSDALEMQSFYQHYYSKYIQAMQSAPDKADHAQLTKAYQSASVLFEVLKAVNLAHSTNVEEKILEAHVKVSQEAKIYLPYNILPLDLDGANHAIMRYPEIQAAVAALRYTKGLPWGREYKRKKQDDIFDWLQVMFGFQKDNVANQREHLILLLANVHIRQLPEPDQQSKLDEHALNKVMKKLLKNYMKWCEFLGRKSNLWLPIVHTEVQQRKLLLMGLYLLIWGEAANLRFMPECLCYIYHHMAFEMYGILAVNVSTPMTGEGVKPAYGGEQEAFLKEVVSPIYHVIAMEAARSDIGKSEHSQWRNYDDLNEYFWSPDCFQIGWPMRLDADFFCCEPVKRQMFERKRDNKPPAKDPWVGKVNFVEIRSYWHIFRSFDRMWCFFILCLQAMIIVAWHDAGNPTTIFSYDVLKKVLSVFITASILNFGQAVLDMALNWKARQCMAFVLKIRYLLHVVSASTWVVILTVTCSHSLSLFIFMIIAYLSPNMFAAVLFIFPFIRRYLESSDHRFFMFMRWWSQPRLYVGAKMHENTFSVVKYTTFWILLIVTKLAFSYYLEIKPLISPTKAIMSEYSYTWQSFISPARNNIGVVVALWAPIILVVYFMDTQIWYAIFSTIFGGVYGAFNRLGEIQNLGTLRSRFLFLPGAINFCLIPPEKRKKGLATSFKDKEAAKFAQIWNKIITSLRGEDLINNREMNLLLAPQFVDRELDLIQWPLFLLAGKVPVALDIATNSHGFAHELKKRMKNDKYMSCAVRECYASFRCIIRFLVQGEREKKIIYDIYSEIDAHIEKGSLVTAFNMSAFPTLYGHIVEFIKCLLENNRKDHDKVVILFQDMLKVILRDMMVNELTILHEPPYVELGQQYNQLFAPAGAILFPAPSSEAWKERINRLYLLLTVRDSAMYIPSNIEARRRLSFFSNSLFMNMPSAPKVRNMLSFSILTPYSSEDVLFPLDLLEKQNEDGISMISYLQKIFSDEWTNFLERKRCYSINDLVGNEDLEDDLCHWASYRGQTLARTVRGMMYYRQALELQSFLDIAEDEDLMEGFKSTELRESSLLAQCQAVADMKFTYVVSCQHYGIQKQSGDPRAQDVLKLLSKYPSLRVACIDEVEENSKDANNRMRINKVYYSTLVKAVPSSSETGQIWDQVIYRIKLPGPAKLGEGGPENQNHAIIFTRGEGLQTIDMNQDNYMEEAFKMRNLLQEFLKKHDDGKFPTILGVREHIFTEKYAISCTVFLFFLFVFEHVLFSCYSVSSLAHFMSNQETSFVTIGRRLMANPLKVRFHYGHPDVFDRLFHITRGGVSKASRIINLSGDIFAGFNSTLRDGKVTHNDYVQVGKGWDAGLNQISLFEAKMAGGNGEQTLSRDLYRLGHNFDFFRMLSCYFTTIGPYFNTLIAVFIVYVLLYGRLYFVLSGHEELQNQPAILNNQSLQVVFASQSFVQIGFLVALPMMMEIGLERGFLTALSEFIIMLINLAPMFFTFLLGTKSHYYGRTLLHGGAKCTTTGRGFVVFHTKFTDNYRFYSRSHFVKGIELLNLLIVNQIFGKSFKGVLAHSLITVSIWFLVITWLFAPFVFNPLGFEWQKIVDDWADWNKWISNQGGIGVPLEKSWESWWEEEQEHLSYSGKCGVILEILLAFRFLIYHFWLVYHSDMSKHGMSALVCFFVLFPALWFVRERFGEDFQLLFGLIKAVIMFVSVFMILKAVSYMTLPDIVVCFLAFVSAGWGLLLIAQACKPVVKMAGLWESVRSVARGYEIVMGLIVFTPVALIARLPFVSEFQTHMLFGQAFNRGESVPRKKKVTRMKSGLAHLRGPLCNHAVSSRVLESAFCALESTHFQIIKLGSMTYGYRLRGDAIELNSSVYILDPCNNLQDLHQTSPSVEPGPGSSSASVVVGTAVVEPIDVKWR</sequence>
<dbReference type="Pfam" id="PF02364">
    <property type="entry name" value="Glucan_synthase"/>
    <property type="match status" value="2"/>
</dbReference>
<feature type="transmembrane region" description="Helical" evidence="15">
    <location>
        <begin position="1508"/>
        <end position="1531"/>
    </location>
</feature>
<dbReference type="InterPro" id="IPR039431">
    <property type="entry name" value="Vta1/CALS_N"/>
</dbReference>
<dbReference type="GO" id="GO:0008360">
    <property type="term" value="P:regulation of cell shape"/>
    <property type="evidence" value="ECO:0007669"/>
    <property type="project" value="UniProtKB-KW"/>
</dbReference>
<feature type="transmembrane region" description="Helical" evidence="15">
    <location>
        <begin position="1872"/>
        <end position="1893"/>
    </location>
</feature>
<feature type="transmembrane region" description="Helical" evidence="15">
    <location>
        <begin position="1551"/>
        <end position="1569"/>
    </location>
</feature>
<dbReference type="GO" id="GO:0000148">
    <property type="term" value="C:1,3-beta-D-glucan synthase complex"/>
    <property type="evidence" value="ECO:0007669"/>
    <property type="project" value="InterPro"/>
</dbReference>
<keyword evidence="10 15" id="KW-0472">Membrane</keyword>
<evidence type="ECO:0000256" key="3">
    <source>
        <dbReference type="ARBA" id="ARBA00012589"/>
    </source>
</evidence>
<evidence type="ECO:0000256" key="8">
    <source>
        <dbReference type="ARBA" id="ARBA00022960"/>
    </source>
</evidence>
<feature type="compositionally biased region" description="Pro residues" evidence="14">
    <location>
        <begin position="19"/>
        <end position="35"/>
    </location>
</feature>
<dbReference type="EMBL" id="SZYD01000006">
    <property type="protein sequence ID" value="KAD5961695.1"/>
    <property type="molecule type" value="Genomic_DNA"/>
</dbReference>
<feature type="transmembrane region" description="Helical" evidence="15">
    <location>
        <begin position="712"/>
        <end position="729"/>
    </location>
</feature>
<evidence type="ECO:0000256" key="5">
    <source>
        <dbReference type="ARBA" id="ARBA00022676"/>
    </source>
</evidence>
<evidence type="ECO:0000256" key="9">
    <source>
        <dbReference type="ARBA" id="ARBA00022989"/>
    </source>
</evidence>
<dbReference type="SMART" id="SM01205">
    <property type="entry name" value="FKS1_dom1"/>
    <property type="match status" value="1"/>
</dbReference>
<dbReference type="InterPro" id="IPR023175">
    <property type="entry name" value="Vta1/CALS_N_sf"/>
</dbReference>
<feature type="transmembrane region" description="Helical" evidence="15">
    <location>
        <begin position="1833"/>
        <end position="1852"/>
    </location>
</feature>
<keyword evidence="18" id="KW-1185">Reference proteome</keyword>
<comment type="catalytic activity">
    <reaction evidence="13">
        <text>[(1-&gt;3)-beta-D-glucosyl](n) + UDP-alpha-D-glucose = [(1-&gt;3)-beta-D-glucosyl](n+1) + UDP + H(+)</text>
        <dbReference type="Rhea" id="RHEA:21476"/>
        <dbReference type="Rhea" id="RHEA-COMP:11146"/>
        <dbReference type="Rhea" id="RHEA-COMP:14303"/>
        <dbReference type="ChEBI" id="CHEBI:15378"/>
        <dbReference type="ChEBI" id="CHEBI:37671"/>
        <dbReference type="ChEBI" id="CHEBI:58223"/>
        <dbReference type="ChEBI" id="CHEBI:58885"/>
        <dbReference type="EC" id="2.4.1.34"/>
    </reaction>
</comment>
<dbReference type="GO" id="GO:0005886">
    <property type="term" value="C:plasma membrane"/>
    <property type="evidence" value="ECO:0007669"/>
    <property type="project" value="UniProtKB-SubCell"/>
</dbReference>
<comment type="subcellular location">
    <subcellularLocation>
        <location evidence="1">Cell membrane</location>
        <topology evidence="1">Multi-pass membrane protein</topology>
    </subcellularLocation>
</comment>
<dbReference type="FunFam" id="1.25.40.270:FF:000002">
    <property type="entry name" value="callose synthase 3"/>
    <property type="match status" value="1"/>
</dbReference>
<keyword evidence="9 15" id="KW-1133">Transmembrane helix</keyword>
<accession>A0A5N6P8X0</accession>
<dbReference type="Pfam" id="PF04652">
    <property type="entry name" value="Vta1"/>
    <property type="match status" value="1"/>
</dbReference>
<feature type="transmembrane region" description="Helical" evidence="15">
    <location>
        <begin position="1671"/>
        <end position="1691"/>
    </location>
</feature>
<comment type="caution">
    <text evidence="17">The sequence shown here is derived from an EMBL/GenBank/DDBJ whole genome shotgun (WGS) entry which is preliminary data.</text>
</comment>
<dbReference type="Proteomes" id="UP000326396">
    <property type="component" value="Linkage Group LG14"/>
</dbReference>
<dbReference type="InterPro" id="IPR026899">
    <property type="entry name" value="FKS1-like_dom1"/>
</dbReference>
<feature type="transmembrane region" description="Helical" evidence="15">
    <location>
        <begin position="506"/>
        <end position="523"/>
    </location>
</feature>
<dbReference type="OrthoDB" id="1880850at2759"/>
<feature type="transmembrane region" description="Helical" evidence="15">
    <location>
        <begin position="661"/>
        <end position="682"/>
    </location>
</feature>